<dbReference type="RefSeq" id="WP_284296974.1">
    <property type="nucleotide sequence ID" value="NZ_BSVA01000001.1"/>
</dbReference>
<comment type="caution">
    <text evidence="1">The sequence shown here is derived from an EMBL/GenBank/DDBJ whole genome shotgun (WGS) entry which is preliminary data.</text>
</comment>
<evidence type="ECO:0000313" key="2">
    <source>
        <dbReference type="Proteomes" id="UP001157069"/>
    </source>
</evidence>
<accession>A0ABQ6JNH5</accession>
<proteinExistence type="predicted"/>
<organism evidence="1 2">
    <name type="scientific">Homoserinibacter gongjuensis</name>
    <dbReference type="NCBI Taxonomy" id="1162968"/>
    <lineage>
        <taxon>Bacteria</taxon>
        <taxon>Bacillati</taxon>
        <taxon>Actinomycetota</taxon>
        <taxon>Actinomycetes</taxon>
        <taxon>Micrococcales</taxon>
        <taxon>Microbacteriaceae</taxon>
        <taxon>Homoserinibacter</taxon>
    </lineage>
</organism>
<evidence type="ECO:0000313" key="1">
    <source>
        <dbReference type="EMBL" id="GMA89618.1"/>
    </source>
</evidence>
<name>A0ABQ6JNH5_9MICO</name>
<keyword evidence="2" id="KW-1185">Reference proteome</keyword>
<dbReference type="Proteomes" id="UP001157069">
    <property type="component" value="Unassembled WGS sequence"/>
</dbReference>
<gene>
    <name evidence="1" type="ORF">GCM10025869_01470</name>
</gene>
<reference evidence="2" key="1">
    <citation type="journal article" date="2019" name="Int. J. Syst. Evol. Microbiol.">
        <title>The Global Catalogue of Microorganisms (GCM) 10K type strain sequencing project: providing services to taxonomists for standard genome sequencing and annotation.</title>
        <authorList>
            <consortium name="The Broad Institute Genomics Platform"/>
            <consortium name="The Broad Institute Genome Sequencing Center for Infectious Disease"/>
            <person name="Wu L."/>
            <person name="Ma J."/>
        </authorList>
    </citation>
    <scope>NUCLEOTIDE SEQUENCE [LARGE SCALE GENOMIC DNA]</scope>
    <source>
        <strain evidence="2">NBRC 108755</strain>
    </source>
</reference>
<sequence>MQPSSLWERLSPEQQDDFAGGLLNQYFERLGTVAQNLDTWSIDPTSQLAEDNAASALFRQMSFELHYLVTNSLEHLSVVQSFWNRGSVPPLTPFTLIRSAIESSAYGVWLQEAGTLSARLIRLLELQWDQRLKVDTYTKAAGTHTKALTDWLEAVLIDTKDRRPNLRQRTINGLPTLTDLLIKTDRIVTPNAMIGGSLRGACARESCTAISTSPLACVVKLRCCSRTEPR</sequence>
<protein>
    <submittedName>
        <fullName evidence="1">Uncharacterized protein</fullName>
    </submittedName>
</protein>
<dbReference type="EMBL" id="BSVA01000001">
    <property type="protein sequence ID" value="GMA89618.1"/>
    <property type="molecule type" value="Genomic_DNA"/>
</dbReference>